<dbReference type="PANTHER" id="PTHR30435">
    <property type="entry name" value="FLAGELLAR PROTEIN"/>
    <property type="match status" value="1"/>
</dbReference>
<dbReference type="InterPro" id="IPR053967">
    <property type="entry name" value="LlgE_F_G-like_D1"/>
</dbReference>
<comment type="caution">
    <text evidence="6">The sequence shown here is derived from an EMBL/GenBank/DDBJ whole genome shotgun (WGS) entry which is preliminary data.</text>
</comment>
<dbReference type="PANTHER" id="PTHR30435:SF19">
    <property type="entry name" value="FLAGELLAR BASAL-BODY ROD PROTEIN FLGG"/>
    <property type="match status" value="1"/>
</dbReference>
<name>A0ABV1BYY7_9FIRM</name>
<proteinExistence type="inferred from homology"/>
<feature type="domain" description="Flagellar basal body rod protein N-terminal" evidence="3">
    <location>
        <begin position="7"/>
        <end position="35"/>
    </location>
</feature>
<keyword evidence="6" id="KW-0969">Cilium</keyword>
<dbReference type="Pfam" id="PF22692">
    <property type="entry name" value="LlgE_F_G_D1"/>
    <property type="match status" value="1"/>
</dbReference>
<evidence type="ECO:0000259" key="4">
    <source>
        <dbReference type="Pfam" id="PF06429"/>
    </source>
</evidence>
<evidence type="ECO:0000259" key="3">
    <source>
        <dbReference type="Pfam" id="PF00460"/>
    </source>
</evidence>
<dbReference type="NCBIfam" id="TIGR03506">
    <property type="entry name" value="FlgEFG_subfam"/>
    <property type="match status" value="2"/>
</dbReference>
<comment type="subcellular location">
    <subcellularLocation>
        <location evidence="2">Bacterial flagellum basal body</location>
    </subcellularLocation>
</comment>
<dbReference type="Pfam" id="PF06429">
    <property type="entry name" value="Flg_bbr_C"/>
    <property type="match status" value="1"/>
</dbReference>
<feature type="domain" description="Flagellar basal-body/hook protein C-terminal" evidence="4">
    <location>
        <begin position="224"/>
        <end position="269"/>
    </location>
</feature>
<keyword evidence="2" id="KW-0975">Bacterial flagellum</keyword>
<organism evidence="6 7">
    <name type="scientific">[Lactobacillus] rogosae</name>
    <dbReference type="NCBI Taxonomy" id="706562"/>
    <lineage>
        <taxon>Bacteria</taxon>
        <taxon>Bacillati</taxon>
        <taxon>Bacillota</taxon>
        <taxon>Clostridia</taxon>
        <taxon>Lachnospirales</taxon>
        <taxon>Lachnospiraceae</taxon>
        <taxon>Lachnospira</taxon>
    </lineage>
</organism>
<keyword evidence="6" id="KW-0966">Cell projection</keyword>
<keyword evidence="6" id="KW-0282">Flagellum</keyword>
<feature type="domain" description="Flagellar hook protein FlgE/F/G-like D1" evidence="5">
    <location>
        <begin position="95"/>
        <end position="165"/>
    </location>
</feature>
<evidence type="ECO:0000259" key="5">
    <source>
        <dbReference type="Pfam" id="PF22692"/>
    </source>
</evidence>
<dbReference type="RefSeq" id="WP_022502401.1">
    <property type="nucleotide sequence ID" value="NZ_DAWCMB010000308.1"/>
</dbReference>
<sequence>MMRSLWTAASGMMAQQTSVDTISNNLANVNTVGYKSESTEFKSLLYQNLQSRTTSANGEYKPVAAQVGLGARVASVTSHFTQGAMNASDSSTDFAISGDGLFAVQNEEGETVYTRNGNFYFSTATEGMMLCTADGYPVLSTDGQPIVLSSDYNAANIKVSSEGDLMYPGEDGNLANIGVKIGLFQFANPSGLDKLGGNYLAETEASGVPMNEETDGVAKKSQLKQNYLEASNVQVATEMVNLITAQRAYELCSKAITTSDTMMEQANSLKR</sequence>
<dbReference type="Proteomes" id="UP001442364">
    <property type="component" value="Unassembled WGS sequence"/>
</dbReference>
<gene>
    <name evidence="6" type="ORF">WMO14_10320</name>
</gene>
<evidence type="ECO:0000313" key="6">
    <source>
        <dbReference type="EMBL" id="MEQ2380275.1"/>
    </source>
</evidence>
<accession>A0ABV1BYY7</accession>
<dbReference type="InterPro" id="IPR020013">
    <property type="entry name" value="Flagellar_FlgE/F/G"/>
</dbReference>
<dbReference type="Pfam" id="PF00460">
    <property type="entry name" value="Flg_bb_rod"/>
    <property type="match status" value="1"/>
</dbReference>
<dbReference type="InterPro" id="IPR010930">
    <property type="entry name" value="Flg_bb/hook_C_dom"/>
</dbReference>
<keyword evidence="7" id="KW-1185">Reference proteome</keyword>
<dbReference type="InterPro" id="IPR001444">
    <property type="entry name" value="Flag_bb_rod_N"/>
</dbReference>
<evidence type="ECO:0000313" key="7">
    <source>
        <dbReference type="Proteomes" id="UP001442364"/>
    </source>
</evidence>
<evidence type="ECO:0000256" key="1">
    <source>
        <dbReference type="ARBA" id="ARBA00009677"/>
    </source>
</evidence>
<protein>
    <submittedName>
        <fullName evidence="6">Flagellar hook-basal body protein</fullName>
    </submittedName>
</protein>
<dbReference type="EMBL" id="JBBMER010000007">
    <property type="protein sequence ID" value="MEQ2380275.1"/>
    <property type="molecule type" value="Genomic_DNA"/>
</dbReference>
<reference evidence="6 7" key="1">
    <citation type="submission" date="2024-03" db="EMBL/GenBank/DDBJ databases">
        <title>Human intestinal bacterial collection.</title>
        <authorList>
            <person name="Pauvert C."/>
            <person name="Hitch T.C.A."/>
            <person name="Clavel T."/>
        </authorList>
    </citation>
    <scope>NUCLEOTIDE SEQUENCE [LARGE SCALE GENOMIC DNA]</scope>
    <source>
        <strain evidence="6 7">CLA-AA-H255</strain>
    </source>
</reference>
<dbReference type="SUPFAM" id="SSF117143">
    <property type="entry name" value="Flagellar hook protein flgE"/>
    <property type="match status" value="1"/>
</dbReference>
<dbReference type="InterPro" id="IPR037925">
    <property type="entry name" value="FlgE/F/G-like"/>
</dbReference>
<evidence type="ECO:0000256" key="2">
    <source>
        <dbReference type="RuleBase" id="RU362116"/>
    </source>
</evidence>
<comment type="similarity">
    <text evidence="1 2">Belongs to the flagella basal body rod proteins family.</text>
</comment>
<dbReference type="PROSITE" id="PS00588">
    <property type="entry name" value="FLAGELLA_BB_ROD"/>
    <property type="match status" value="1"/>
</dbReference>
<dbReference type="InterPro" id="IPR019776">
    <property type="entry name" value="Flagellar_basal_body_rod_CS"/>
</dbReference>